<keyword evidence="11" id="KW-1185">Reference proteome</keyword>
<evidence type="ECO:0000256" key="4">
    <source>
        <dbReference type="ARBA" id="ARBA00022801"/>
    </source>
</evidence>
<dbReference type="Gene3D" id="3.40.630.10">
    <property type="entry name" value="Zn peptidases"/>
    <property type="match status" value="1"/>
</dbReference>
<comment type="similarity">
    <text evidence="2 7">Belongs to the peptidase M14 family.</text>
</comment>
<dbReference type="GO" id="GO:0004180">
    <property type="term" value="F:carboxypeptidase activity"/>
    <property type="evidence" value="ECO:0007669"/>
    <property type="project" value="UniProtKB-KW"/>
</dbReference>
<accession>A0ABT9H3D9</accession>
<feature type="domain" description="Peptidase M14" evidence="9">
    <location>
        <begin position="32"/>
        <end position="295"/>
    </location>
</feature>
<evidence type="ECO:0000256" key="3">
    <source>
        <dbReference type="ARBA" id="ARBA00022670"/>
    </source>
</evidence>
<sequence length="472" mass="52534">MKWLITLGLSVGLSMGLQAGASAMTVEEFDVYKQPGLDKPVISFEDIRPLIEQHRQNPLFAFTKLGSSLQGTPIYQIKMGRGDTKVFAWSQMHGDEPTATAAVFDLLKYISDDAQSEWRDSWMEHITLYIIPMVNPDGAVANTRVNAQGIDINRDALALQSPEGRILMDAAKRIQPHYGFNLHDQNRFHAAGDAKNPATISLLAPAYNEARDINESRKRAMQLIAYIKPLIDAEIPNHLGRYDDTYSIRSFGDTFSSMGISTVLVEAGGHRGDDNRQVPRRLNFLMYVKWLDAIASGSYRNADLADHDAIPFNQRGMKDVVLSNVTLTLHNQPALVDVAFELDVYGTSGQARIDDIGDLSIFGGYHTFDAEGLHYKPGKAFELTESVQLTVDRYLALLRDGYSHFTGDAELLDNQTELPVLLNPQRRVPAEQLVRQRSATFLLSNEQGVQYAVVNGQVINTQTAEVLYPFGT</sequence>
<dbReference type="SUPFAM" id="SSF53187">
    <property type="entry name" value="Zn-dependent exopeptidases"/>
    <property type="match status" value="1"/>
</dbReference>
<feature type="chain" id="PRO_5045647420" evidence="8">
    <location>
        <begin position="20"/>
        <end position="472"/>
    </location>
</feature>
<dbReference type="Pfam" id="PF00246">
    <property type="entry name" value="Peptidase_M14"/>
    <property type="match status" value="1"/>
</dbReference>
<reference evidence="10 11" key="1">
    <citation type="submission" date="2023-08" db="EMBL/GenBank/DDBJ databases">
        <authorList>
            <person name="Joshi A."/>
            <person name="Thite S."/>
        </authorList>
    </citation>
    <scope>NUCLEOTIDE SEQUENCE [LARGE SCALE GENOMIC DNA]</scope>
    <source>
        <strain evidence="10 11">AC40</strain>
    </source>
</reference>
<keyword evidence="6" id="KW-0482">Metalloprotease</keyword>
<gene>
    <name evidence="10" type="ORF">Q3O60_16770</name>
</gene>
<dbReference type="InterPro" id="IPR000834">
    <property type="entry name" value="Peptidase_M14"/>
</dbReference>
<comment type="cofactor">
    <cofactor evidence="1">
        <name>Zn(2+)</name>
        <dbReference type="ChEBI" id="CHEBI:29105"/>
    </cofactor>
</comment>
<dbReference type="PROSITE" id="PS52035">
    <property type="entry name" value="PEPTIDASE_M14"/>
    <property type="match status" value="1"/>
</dbReference>
<evidence type="ECO:0000256" key="7">
    <source>
        <dbReference type="PROSITE-ProRule" id="PRU01379"/>
    </source>
</evidence>
<name>A0ABT9H3D9_9GAMM</name>
<evidence type="ECO:0000313" key="10">
    <source>
        <dbReference type="EMBL" id="MDP4537839.1"/>
    </source>
</evidence>
<feature type="signal peptide" evidence="8">
    <location>
        <begin position="1"/>
        <end position="19"/>
    </location>
</feature>
<dbReference type="PANTHER" id="PTHR11705:SF143">
    <property type="entry name" value="SLL0236 PROTEIN"/>
    <property type="match status" value="1"/>
</dbReference>
<evidence type="ECO:0000313" key="11">
    <source>
        <dbReference type="Proteomes" id="UP001231616"/>
    </source>
</evidence>
<evidence type="ECO:0000256" key="6">
    <source>
        <dbReference type="ARBA" id="ARBA00023049"/>
    </source>
</evidence>
<evidence type="ECO:0000256" key="2">
    <source>
        <dbReference type="ARBA" id="ARBA00005988"/>
    </source>
</evidence>
<evidence type="ECO:0000256" key="1">
    <source>
        <dbReference type="ARBA" id="ARBA00001947"/>
    </source>
</evidence>
<evidence type="ECO:0000256" key="5">
    <source>
        <dbReference type="ARBA" id="ARBA00022833"/>
    </source>
</evidence>
<comment type="caution">
    <text evidence="7">Lacks conserved residue(s) required for the propagation of feature annotation.</text>
</comment>
<keyword evidence="5" id="KW-0862">Zinc</keyword>
<dbReference type="PANTHER" id="PTHR11705">
    <property type="entry name" value="PROTEASE FAMILY M14 CARBOXYPEPTIDASE A,B"/>
    <property type="match status" value="1"/>
</dbReference>
<keyword evidence="10" id="KW-0121">Carboxypeptidase</keyword>
<keyword evidence="8" id="KW-0732">Signal</keyword>
<comment type="caution">
    <text evidence="10">The sequence shown here is derived from an EMBL/GenBank/DDBJ whole genome shotgun (WGS) entry which is preliminary data.</text>
</comment>
<dbReference type="RefSeq" id="WP_305895088.1">
    <property type="nucleotide sequence ID" value="NZ_JAUZVZ010000035.1"/>
</dbReference>
<keyword evidence="4" id="KW-0378">Hydrolase</keyword>
<protein>
    <submittedName>
        <fullName evidence="10">M14 family zinc carboxypeptidase</fullName>
    </submittedName>
</protein>
<dbReference type="EMBL" id="JAUZVZ010000035">
    <property type="protein sequence ID" value="MDP4537839.1"/>
    <property type="molecule type" value="Genomic_DNA"/>
</dbReference>
<evidence type="ECO:0000256" key="8">
    <source>
        <dbReference type="SAM" id="SignalP"/>
    </source>
</evidence>
<dbReference type="Proteomes" id="UP001231616">
    <property type="component" value="Unassembled WGS sequence"/>
</dbReference>
<evidence type="ECO:0000259" key="9">
    <source>
        <dbReference type="PROSITE" id="PS52035"/>
    </source>
</evidence>
<proteinExistence type="inferred from homology"/>
<keyword evidence="3" id="KW-0645">Protease</keyword>
<organism evidence="10 11">
    <name type="scientific">Alkalimonas collagenimarina</name>
    <dbReference type="NCBI Taxonomy" id="400390"/>
    <lineage>
        <taxon>Bacteria</taxon>
        <taxon>Pseudomonadati</taxon>
        <taxon>Pseudomonadota</taxon>
        <taxon>Gammaproteobacteria</taxon>
        <taxon>Alkalimonas</taxon>
    </lineage>
</organism>